<evidence type="ECO:0000256" key="7">
    <source>
        <dbReference type="ARBA" id="ARBA00022630"/>
    </source>
</evidence>
<dbReference type="InterPro" id="IPR003170">
    <property type="entry name" value="MurB"/>
</dbReference>
<dbReference type="InterPro" id="IPR036635">
    <property type="entry name" value="MurB_C_sf"/>
</dbReference>
<dbReference type="SUPFAM" id="SSF56176">
    <property type="entry name" value="FAD-binding/transporter-associated domain-like"/>
    <property type="match status" value="1"/>
</dbReference>
<comment type="function">
    <text evidence="2 16">Cell wall formation.</text>
</comment>
<keyword evidence="19" id="KW-1185">Reference proteome</keyword>
<evidence type="ECO:0000256" key="1">
    <source>
        <dbReference type="ARBA" id="ARBA00001974"/>
    </source>
</evidence>
<dbReference type="GO" id="GO:0009252">
    <property type="term" value="P:peptidoglycan biosynthetic process"/>
    <property type="evidence" value="ECO:0007669"/>
    <property type="project" value="UniProtKB-UniRule"/>
</dbReference>
<evidence type="ECO:0000313" key="19">
    <source>
        <dbReference type="Proteomes" id="UP000187404"/>
    </source>
</evidence>
<dbReference type="GO" id="GO:0071555">
    <property type="term" value="P:cell wall organization"/>
    <property type="evidence" value="ECO:0007669"/>
    <property type="project" value="UniProtKB-KW"/>
</dbReference>
<reference evidence="18 19" key="1">
    <citation type="journal article" date="2016" name="Appl. Environ. Microbiol.">
        <title>Function and Phylogeny of Bacterial Butyryl Coenzyme A:Acetate Transferases and Their Diversity in the Proximal Colon of Swine.</title>
        <authorList>
            <person name="Trachsel J."/>
            <person name="Bayles D.O."/>
            <person name="Looft T."/>
            <person name="Levine U.Y."/>
            <person name="Allen H.K."/>
        </authorList>
    </citation>
    <scope>NUCLEOTIDE SEQUENCE [LARGE SCALE GENOMIC DNA]</scope>
    <source>
        <strain evidence="18 19">68-3-10</strain>
    </source>
</reference>
<dbReference type="InterPro" id="IPR006094">
    <property type="entry name" value="Oxid_FAD_bind_N"/>
</dbReference>
<dbReference type="InterPro" id="IPR016166">
    <property type="entry name" value="FAD-bd_PCMH"/>
</dbReference>
<dbReference type="InterPro" id="IPR011601">
    <property type="entry name" value="MurB_C"/>
</dbReference>
<evidence type="ECO:0000256" key="9">
    <source>
        <dbReference type="ARBA" id="ARBA00022857"/>
    </source>
</evidence>
<keyword evidence="12 16" id="KW-0560">Oxidoreductase</keyword>
<dbReference type="Pfam" id="PF02873">
    <property type="entry name" value="MurB_C"/>
    <property type="match status" value="1"/>
</dbReference>
<dbReference type="STRING" id="1261640.BHK98_10850"/>
<protein>
    <recommendedName>
        <fullName evidence="16">UDP-N-acetylenolpyruvoylglucosamine reductase</fullName>
        <ecNumber evidence="16">1.3.1.98</ecNumber>
    </recommendedName>
    <alternativeName>
        <fullName evidence="16">UDP-N-acetylmuramate dehydrogenase</fullName>
    </alternativeName>
</protein>
<keyword evidence="10 16" id="KW-0133">Cell shape</keyword>
<dbReference type="Pfam" id="PF01565">
    <property type="entry name" value="FAD_binding_4"/>
    <property type="match status" value="1"/>
</dbReference>
<dbReference type="GO" id="GO:0051301">
    <property type="term" value="P:cell division"/>
    <property type="evidence" value="ECO:0007669"/>
    <property type="project" value="UniProtKB-KW"/>
</dbReference>
<dbReference type="PANTHER" id="PTHR21071">
    <property type="entry name" value="UDP-N-ACETYLENOLPYRUVOYLGLUCOSAMINE REDUCTASE"/>
    <property type="match status" value="1"/>
</dbReference>
<feature type="active site" evidence="16">
    <location>
        <position position="162"/>
    </location>
</feature>
<dbReference type="Gene3D" id="3.30.465.10">
    <property type="match status" value="1"/>
</dbReference>
<organism evidence="18 19">
    <name type="scientific">Hornefia porci</name>
    <dbReference type="NCBI Taxonomy" id="2652292"/>
    <lineage>
        <taxon>Bacteria</taxon>
        <taxon>Bacillati</taxon>
        <taxon>Bacillota</taxon>
        <taxon>Clostridia</taxon>
        <taxon>Peptostreptococcales</taxon>
        <taxon>Anaerovoracaceae</taxon>
        <taxon>Hornefia</taxon>
    </lineage>
</organism>
<dbReference type="RefSeq" id="WP_075714225.1">
    <property type="nucleotide sequence ID" value="NZ_MJIE01000001.1"/>
</dbReference>
<dbReference type="InterPro" id="IPR016167">
    <property type="entry name" value="FAD-bd_PCMH_sub1"/>
</dbReference>
<evidence type="ECO:0000256" key="13">
    <source>
        <dbReference type="ARBA" id="ARBA00023306"/>
    </source>
</evidence>
<name>A0A1Q9JJY1_9FIRM</name>
<evidence type="ECO:0000256" key="11">
    <source>
        <dbReference type="ARBA" id="ARBA00022984"/>
    </source>
</evidence>
<evidence type="ECO:0000256" key="12">
    <source>
        <dbReference type="ARBA" id="ARBA00023002"/>
    </source>
</evidence>
<comment type="similarity">
    <text evidence="16">Belongs to the MurB family.</text>
</comment>
<evidence type="ECO:0000256" key="6">
    <source>
        <dbReference type="ARBA" id="ARBA00022618"/>
    </source>
</evidence>
<keyword evidence="13 16" id="KW-0131">Cell cycle</keyword>
<feature type="active site" description="Proton donor" evidence="16">
    <location>
        <position position="212"/>
    </location>
</feature>
<evidence type="ECO:0000256" key="14">
    <source>
        <dbReference type="ARBA" id="ARBA00023316"/>
    </source>
</evidence>
<dbReference type="GO" id="GO:0071949">
    <property type="term" value="F:FAD binding"/>
    <property type="evidence" value="ECO:0007669"/>
    <property type="project" value="InterPro"/>
</dbReference>
<comment type="caution">
    <text evidence="18">The sequence shown here is derived from an EMBL/GenBank/DDBJ whole genome shotgun (WGS) entry which is preliminary data.</text>
</comment>
<keyword evidence="5 16" id="KW-0963">Cytoplasm</keyword>
<proteinExistence type="inferred from homology"/>
<keyword evidence="7 16" id="KW-0285">Flavoprotein</keyword>
<keyword evidence="14 16" id="KW-0961">Cell wall biogenesis/degradation</keyword>
<evidence type="ECO:0000256" key="8">
    <source>
        <dbReference type="ARBA" id="ARBA00022827"/>
    </source>
</evidence>
<dbReference type="Gene3D" id="3.90.78.10">
    <property type="entry name" value="UDP-N-acetylenolpyruvoylglucosamine reductase, C-terminal domain"/>
    <property type="match status" value="1"/>
</dbReference>
<comment type="subcellular location">
    <subcellularLocation>
        <location evidence="3 16">Cytoplasm</location>
    </subcellularLocation>
</comment>
<dbReference type="Proteomes" id="UP000187404">
    <property type="component" value="Unassembled WGS sequence"/>
</dbReference>
<accession>A0A1Q9JJY1</accession>
<dbReference type="PANTHER" id="PTHR21071:SF4">
    <property type="entry name" value="UDP-N-ACETYLENOLPYRUVOYLGLUCOSAMINE REDUCTASE"/>
    <property type="match status" value="1"/>
</dbReference>
<dbReference type="EC" id="1.3.1.98" evidence="16"/>
<dbReference type="NCBIfam" id="NF010480">
    <property type="entry name" value="PRK13905.1"/>
    <property type="match status" value="1"/>
</dbReference>
<dbReference type="NCBIfam" id="TIGR00179">
    <property type="entry name" value="murB"/>
    <property type="match status" value="1"/>
</dbReference>
<keyword evidence="6 16" id="KW-0132">Cell division</keyword>
<dbReference type="PROSITE" id="PS51387">
    <property type="entry name" value="FAD_PCMH"/>
    <property type="match status" value="1"/>
</dbReference>
<dbReference type="GO" id="GO:0008762">
    <property type="term" value="F:UDP-N-acetylmuramate dehydrogenase activity"/>
    <property type="evidence" value="ECO:0007669"/>
    <property type="project" value="UniProtKB-UniRule"/>
</dbReference>
<evidence type="ECO:0000313" key="18">
    <source>
        <dbReference type="EMBL" id="OLR56519.1"/>
    </source>
</evidence>
<dbReference type="EMBL" id="MJIE01000001">
    <property type="protein sequence ID" value="OLR56519.1"/>
    <property type="molecule type" value="Genomic_DNA"/>
</dbReference>
<dbReference type="InterPro" id="IPR036318">
    <property type="entry name" value="FAD-bd_PCMH-like_sf"/>
</dbReference>
<keyword evidence="8 16" id="KW-0274">FAD</keyword>
<evidence type="ECO:0000256" key="2">
    <source>
        <dbReference type="ARBA" id="ARBA00003921"/>
    </source>
</evidence>
<evidence type="ECO:0000256" key="4">
    <source>
        <dbReference type="ARBA" id="ARBA00004752"/>
    </source>
</evidence>
<comment type="catalytic activity">
    <reaction evidence="15 16">
        <text>UDP-N-acetyl-alpha-D-muramate + NADP(+) = UDP-N-acetyl-3-O-(1-carboxyvinyl)-alpha-D-glucosamine + NADPH + H(+)</text>
        <dbReference type="Rhea" id="RHEA:12248"/>
        <dbReference type="ChEBI" id="CHEBI:15378"/>
        <dbReference type="ChEBI" id="CHEBI:57783"/>
        <dbReference type="ChEBI" id="CHEBI:58349"/>
        <dbReference type="ChEBI" id="CHEBI:68483"/>
        <dbReference type="ChEBI" id="CHEBI:70757"/>
        <dbReference type="EC" id="1.3.1.98"/>
    </reaction>
</comment>
<dbReference type="UniPathway" id="UPA00219"/>
<keyword evidence="9 16" id="KW-0521">NADP</keyword>
<evidence type="ECO:0000256" key="10">
    <source>
        <dbReference type="ARBA" id="ARBA00022960"/>
    </source>
</evidence>
<evidence type="ECO:0000256" key="15">
    <source>
        <dbReference type="ARBA" id="ARBA00048914"/>
    </source>
</evidence>
<dbReference type="GO" id="GO:0008360">
    <property type="term" value="P:regulation of cell shape"/>
    <property type="evidence" value="ECO:0007669"/>
    <property type="project" value="UniProtKB-KW"/>
</dbReference>
<keyword evidence="11 16" id="KW-0573">Peptidoglycan synthesis</keyword>
<dbReference type="HAMAP" id="MF_00037">
    <property type="entry name" value="MurB"/>
    <property type="match status" value="1"/>
</dbReference>
<comment type="cofactor">
    <cofactor evidence="1 16">
        <name>FAD</name>
        <dbReference type="ChEBI" id="CHEBI:57692"/>
    </cofactor>
</comment>
<dbReference type="SUPFAM" id="SSF56194">
    <property type="entry name" value="Uridine diphospho-N-Acetylenolpyruvylglucosamine reductase, MurB, C-terminal domain"/>
    <property type="match status" value="1"/>
</dbReference>
<feature type="active site" evidence="16">
    <location>
        <position position="282"/>
    </location>
</feature>
<comment type="pathway">
    <text evidence="4 16">Cell wall biogenesis; peptidoglycan biosynthesis.</text>
</comment>
<evidence type="ECO:0000256" key="16">
    <source>
        <dbReference type="HAMAP-Rule" id="MF_00037"/>
    </source>
</evidence>
<feature type="domain" description="FAD-binding PCMH-type" evidence="17">
    <location>
        <begin position="17"/>
        <end position="183"/>
    </location>
</feature>
<evidence type="ECO:0000259" key="17">
    <source>
        <dbReference type="PROSITE" id="PS51387"/>
    </source>
</evidence>
<dbReference type="Gene3D" id="3.30.43.10">
    <property type="entry name" value="Uridine Diphospho-n-acetylenolpyruvylglucosamine Reductase, domain 2"/>
    <property type="match status" value="1"/>
</dbReference>
<sequence>MRKLYDVDMREYTTFRAGGRAAELVICDTAEELAETVLALKREQKPCVMLGNGSNTLFTDGGYKGTVIRLGGDFRSVAVHGTSVVCGADVPVSAAAKAALAADLTGFEFASGIPGSIGGALFMDAGAYGGEMKDVVTEAQVLRVETGQIDTVAVSEMELSYRRSIFQTSGDIILSVTLELKPGDHDAIAAEMNELTRRRNAKQPVQYPSAGSFFKRPEGYFAGKLIQDAGLKGLSVGGAQISEQHCGFIINKGDATADDIIRLMHLVQNTVKDKFGVTLEPEVRIIGD</sequence>
<dbReference type="InterPro" id="IPR016169">
    <property type="entry name" value="FAD-bd_PCMH_sub2"/>
</dbReference>
<evidence type="ECO:0000256" key="3">
    <source>
        <dbReference type="ARBA" id="ARBA00004496"/>
    </source>
</evidence>
<dbReference type="AlphaFoldDB" id="A0A1Q9JJY1"/>
<gene>
    <name evidence="16" type="primary">murB</name>
    <name evidence="18" type="ORF">BHK98_10850</name>
</gene>
<evidence type="ECO:0000256" key="5">
    <source>
        <dbReference type="ARBA" id="ARBA00022490"/>
    </source>
</evidence>
<dbReference type="GO" id="GO:0005829">
    <property type="term" value="C:cytosol"/>
    <property type="evidence" value="ECO:0007669"/>
    <property type="project" value="TreeGrafter"/>
</dbReference>